<sequence length="285" mass="31492">MTQKTWFLPPDFTFLPDGELALGTVIPYPSRPTLALASLGLDSHPEITLPDVKTLTEANHQHSRNFKRSLCTELFTQFAGLASVSGKVGLSRYKNTSLGNVDLETRTFFRSMSADTLKEIVAMDKVKKHIDRGLFGKRPVYIISGLRVARDSFEVVDENTSVTATSASASVSPPAEPLPFKVGGSISSSGEQGRKDGYKTAPGVVFAYRLHVIRAKRDGDVESELFSHRTAFLTGDSEDEDEEEEMECTEVTAHVVNDDLEVEPDFTEYVLEEGEESYIVFNNNN</sequence>
<accession>A0ABR0SC98</accession>
<organism evidence="1 2">
    <name type="scientific">Cladobotryum mycophilum</name>
    <dbReference type="NCBI Taxonomy" id="491253"/>
    <lineage>
        <taxon>Eukaryota</taxon>
        <taxon>Fungi</taxon>
        <taxon>Dikarya</taxon>
        <taxon>Ascomycota</taxon>
        <taxon>Pezizomycotina</taxon>
        <taxon>Sordariomycetes</taxon>
        <taxon>Hypocreomycetidae</taxon>
        <taxon>Hypocreales</taxon>
        <taxon>Hypocreaceae</taxon>
        <taxon>Cladobotryum</taxon>
    </lineage>
</organism>
<dbReference type="Proteomes" id="UP001338125">
    <property type="component" value="Unassembled WGS sequence"/>
</dbReference>
<evidence type="ECO:0000313" key="2">
    <source>
        <dbReference type="Proteomes" id="UP001338125"/>
    </source>
</evidence>
<evidence type="ECO:0000313" key="1">
    <source>
        <dbReference type="EMBL" id="KAK5989430.1"/>
    </source>
</evidence>
<reference evidence="1 2" key="1">
    <citation type="submission" date="2024-01" db="EMBL/GenBank/DDBJ databases">
        <title>Complete genome of Cladobotryum mycophilum ATHUM6906.</title>
        <authorList>
            <person name="Christinaki A.C."/>
            <person name="Myridakis A.I."/>
            <person name="Kouvelis V.N."/>
        </authorList>
    </citation>
    <scope>NUCLEOTIDE SEQUENCE [LARGE SCALE GENOMIC DNA]</scope>
    <source>
        <strain evidence="1 2">ATHUM6906</strain>
    </source>
</reference>
<proteinExistence type="predicted"/>
<name>A0ABR0SC98_9HYPO</name>
<gene>
    <name evidence="1" type="ORF">PT974_10949</name>
</gene>
<comment type="caution">
    <text evidence="1">The sequence shown here is derived from an EMBL/GenBank/DDBJ whole genome shotgun (WGS) entry which is preliminary data.</text>
</comment>
<dbReference type="EMBL" id="JAVFKD010000015">
    <property type="protein sequence ID" value="KAK5989430.1"/>
    <property type="molecule type" value="Genomic_DNA"/>
</dbReference>
<keyword evidence="2" id="KW-1185">Reference proteome</keyword>
<protein>
    <submittedName>
        <fullName evidence="1">Uncharacterized protein</fullName>
    </submittedName>
</protein>